<name>A0A7K4AVS7_9EURY</name>
<organism evidence="1 2">
    <name type="scientific">Methanosarcina flavescens</name>
    <dbReference type="NCBI Taxonomy" id="1715806"/>
    <lineage>
        <taxon>Archaea</taxon>
        <taxon>Methanobacteriati</taxon>
        <taxon>Methanobacteriota</taxon>
        <taxon>Stenosarchaea group</taxon>
        <taxon>Methanomicrobia</taxon>
        <taxon>Methanosarcinales</taxon>
        <taxon>Methanosarcinaceae</taxon>
        <taxon>Methanosarcina</taxon>
    </lineage>
</organism>
<dbReference type="EMBL" id="JAAYQL010000045">
    <property type="protein sequence ID" value="NLK32815.1"/>
    <property type="molecule type" value="Genomic_DNA"/>
</dbReference>
<protein>
    <submittedName>
        <fullName evidence="1">Uncharacterized protein</fullName>
    </submittedName>
</protein>
<sequence length="135" mass="15815">MKNCLTQAACAQAIGISYETWRTWLNLGREGKEPYARFYIRIQEAEADLMKDLLKQVKKRADMGDLPSIIFILERRFSSEWGRTTSQNVKMTSENVNLNYDYKVKDKRTANEIRNEILKKLTKKTTYPPGYEPKN</sequence>
<gene>
    <name evidence="1" type="ORF">GX302_08295</name>
</gene>
<evidence type="ECO:0000313" key="2">
    <source>
        <dbReference type="Proteomes" id="UP000585579"/>
    </source>
</evidence>
<dbReference type="AlphaFoldDB" id="A0A7K4AVS7"/>
<proteinExistence type="predicted"/>
<comment type="caution">
    <text evidence="1">The sequence shown here is derived from an EMBL/GenBank/DDBJ whole genome shotgun (WGS) entry which is preliminary data.</text>
</comment>
<accession>A0A7K4AVS7</accession>
<reference evidence="1 2" key="1">
    <citation type="journal article" date="2020" name="Biotechnol. Biofuels">
        <title>New insights from the biogas microbiome by comprehensive genome-resolved metagenomics of nearly 1600 species originating from multiple anaerobic digesters.</title>
        <authorList>
            <person name="Campanaro S."/>
            <person name="Treu L."/>
            <person name="Rodriguez-R L.M."/>
            <person name="Kovalovszki A."/>
            <person name="Ziels R.M."/>
            <person name="Maus I."/>
            <person name="Zhu X."/>
            <person name="Kougias P.G."/>
            <person name="Basile A."/>
            <person name="Luo G."/>
            <person name="Schluter A."/>
            <person name="Konstantinidis K.T."/>
            <person name="Angelidaki I."/>
        </authorList>
    </citation>
    <scope>NUCLEOTIDE SEQUENCE [LARGE SCALE GENOMIC DNA]</scope>
    <source>
        <strain evidence="1">AS22ysBPME_46</strain>
    </source>
</reference>
<evidence type="ECO:0000313" key="1">
    <source>
        <dbReference type="EMBL" id="NLK32815.1"/>
    </source>
</evidence>
<dbReference type="Proteomes" id="UP000585579">
    <property type="component" value="Unassembled WGS sequence"/>
</dbReference>